<evidence type="ECO:0000313" key="2">
    <source>
        <dbReference type="Proteomes" id="UP000254817"/>
    </source>
</evidence>
<organism evidence="1 2">
    <name type="scientific">Escherichia coli</name>
    <dbReference type="NCBI Taxonomy" id="562"/>
    <lineage>
        <taxon>Bacteria</taxon>
        <taxon>Pseudomonadati</taxon>
        <taxon>Pseudomonadota</taxon>
        <taxon>Gammaproteobacteria</taxon>
        <taxon>Enterobacterales</taxon>
        <taxon>Enterobacteriaceae</taxon>
        <taxon>Escherichia</taxon>
    </lineage>
</organism>
<accession>A0A376MVL6</accession>
<evidence type="ECO:0000313" key="1">
    <source>
        <dbReference type="EMBL" id="STG54471.1"/>
    </source>
</evidence>
<dbReference type="Proteomes" id="UP000254817">
    <property type="component" value="Unassembled WGS sequence"/>
</dbReference>
<sequence length="96" mass="10998">MFILNQKIIIGGERWFTPMKDLKPVDGLKLLVASSDNDQYRSRNALIRRHIEKMDASLHVGTKEFDISKVSEVDSVDDLLIDNAARLSAERLERGW</sequence>
<protein>
    <submittedName>
        <fullName evidence="1">Uncharacterized protein</fullName>
    </submittedName>
</protein>
<reference evidence="1 2" key="1">
    <citation type="submission" date="2018-06" db="EMBL/GenBank/DDBJ databases">
        <authorList>
            <consortium name="Pathogen Informatics"/>
            <person name="Doyle S."/>
        </authorList>
    </citation>
    <scope>NUCLEOTIDE SEQUENCE [LARGE SCALE GENOMIC DNA]</scope>
    <source>
        <strain evidence="1 2">NCTC11112</strain>
    </source>
</reference>
<name>A0A376MVL6_ECOLX</name>
<dbReference type="AlphaFoldDB" id="A0A376MVL6"/>
<gene>
    <name evidence="1" type="primary">ydaY_1</name>
    <name evidence="1" type="ORF">NCTC11112_05053</name>
</gene>
<dbReference type="EMBL" id="UGAW01000001">
    <property type="protein sequence ID" value="STG54471.1"/>
    <property type="molecule type" value="Genomic_DNA"/>
</dbReference>
<proteinExistence type="predicted"/>